<dbReference type="Proteomes" id="UP000322294">
    <property type="component" value="Unassembled WGS sequence"/>
</dbReference>
<feature type="domain" description="CheW-like" evidence="2">
    <location>
        <begin position="3"/>
        <end position="141"/>
    </location>
</feature>
<proteinExistence type="predicted"/>
<gene>
    <name evidence="3" type="ORF">LZ11_01054</name>
</gene>
<accession>A0A5S5AUL1</accession>
<keyword evidence="4" id="KW-1185">Reference proteome</keyword>
<dbReference type="InterPro" id="IPR002545">
    <property type="entry name" value="CheW-lke_dom"/>
</dbReference>
<dbReference type="InterPro" id="IPR036061">
    <property type="entry name" value="CheW-like_dom_sf"/>
</dbReference>
<dbReference type="Gene3D" id="2.30.30.40">
    <property type="entry name" value="SH3 Domains"/>
    <property type="match status" value="3"/>
</dbReference>
<protein>
    <submittedName>
        <fullName evidence="3">Purine-binding chemotaxis protein CheW</fullName>
    </submittedName>
</protein>
<evidence type="ECO:0000259" key="2">
    <source>
        <dbReference type="PROSITE" id="PS50851"/>
    </source>
</evidence>
<organism evidence="3 4">
    <name type="scientific">Thermosediminibacter litoriperuensis</name>
    <dbReference type="NCBI Taxonomy" id="291989"/>
    <lineage>
        <taxon>Bacteria</taxon>
        <taxon>Bacillati</taxon>
        <taxon>Bacillota</taxon>
        <taxon>Clostridia</taxon>
        <taxon>Thermosediminibacterales</taxon>
        <taxon>Thermosediminibacteraceae</taxon>
        <taxon>Thermosediminibacter</taxon>
    </lineage>
</organism>
<dbReference type="EMBL" id="VNHO01000009">
    <property type="protein sequence ID" value="TYP56131.1"/>
    <property type="molecule type" value="Genomic_DNA"/>
</dbReference>
<feature type="region of interest" description="Disordered" evidence="1">
    <location>
        <begin position="493"/>
        <end position="517"/>
    </location>
</feature>
<dbReference type="GO" id="GO:0005829">
    <property type="term" value="C:cytosol"/>
    <property type="evidence" value="ECO:0007669"/>
    <property type="project" value="TreeGrafter"/>
</dbReference>
<feature type="domain" description="CheW-like" evidence="2">
    <location>
        <begin position="339"/>
        <end position="482"/>
    </location>
</feature>
<dbReference type="GO" id="GO:0006935">
    <property type="term" value="P:chemotaxis"/>
    <property type="evidence" value="ECO:0007669"/>
    <property type="project" value="InterPro"/>
</dbReference>
<sequence>MASTQYVLFRLAGEQYGVPVQAVQEIIRLPRITRVPQAPHYVEGLANLRGLAISVVSGRKKFGLPDKEYDEDTRVLIITLGDYRVGYMVDAVTGVVTVDTEEIEALPQDLPNQVYFSGLLRMQESVIILLDPHKLLAHKQSFRVGREEIGRQEYGNKRYGERCEQMTVAAERQFVTFNVQGEEYGLDIAYVQEIVAYPEVLSSVPTFPHYAEGIMVLRDQLLPVINLAKLMCLKGEEVDRSRSRVIVLNDERGLLGIVVDNVSEVLRIDENAIEAMPEYLQVDAKLRFKGICKTDTSREKRLTYILDPACLTGLEVVNSGIGPAGRKVKEETATGKNSEGQYILFRLGEQDFITEITSVREILNVPEITRVPQAPSFVEGVINIRGNIIPVIDLRKRLEMGSFARGDQNRIIVVDIGNSLTGFIVDVVKEVKRIQLAAIETTGALTSVGLDYEYLVGIAKLGQEGAVALVLDLHKLLSRFEVRVLQSINSEAAKTETTEGREPNNEFGETDQSIDSR</sequence>
<dbReference type="PROSITE" id="PS50851">
    <property type="entry name" value="CHEW"/>
    <property type="match status" value="3"/>
</dbReference>
<evidence type="ECO:0000313" key="3">
    <source>
        <dbReference type="EMBL" id="TYP56131.1"/>
    </source>
</evidence>
<evidence type="ECO:0000256" key="1">
    <source>
        <dbReference type="SAM" id="MobiDB-lite"/>
    </source>
</evidence>
<dbReference type="InterPro" id="IPR039315">
    <property type="entry name" value="CheW"/>
</dbReference>
<feature type="compositionally biased region" description="Basic and acidic residues" evidence="1">
    <location>
        <begin position="493"/>
        <end position="504"/>
    </location>
</feature>
<dbReference type="PANTHER" id="PTHR22617">
    <property type="entry name" value="CHEMOTAXIS SENSOR HISTIDINE KINASE-RELATED"/>
    <property type="match status" value="1"/>
</dbReference>
<comment type="caution">
    <text evidence="3">The sequence shown here is derived from an EMBL/GenBank/DDBJ whole genome shotgun (WGS) entry which is preliminary data.</text>
</comment>
<dbReference type="OrthoDB" id="9794382at2"/>
<name>A0A5S5AUL1_9FIRM</name>
<dbReference type="SUPFAM" id="SSF50341">
    <property type="entry name" value="CheW-like"/>
    <property type="match status" value="3"/>
</dbReference>
<dbReference type="GO" id="GO:0007165">
    <property type="term" value="P:signal transduction"/>
    <property type="evidence" value="ECO:0007669"/>
    <property type="project" value="InterPro"/>
</dbReference>
<dbReference type="AlphaFoldDB" id="A0A5S5AUL1"/>
<dbReference type="SMART" id="SM00260">
    <property type="entry name" value="CheW"/>
    <property type="match status" value="3"/>
</dbReference>
<reference evidence="3 4" key="1">
    <citation type="submission" date="2019-07" db="EMBL/GenBank/DDBJ databases">
        <title>Genomic Encyclopedia of Type Strains, Phase I: the one thousand microbial genomes (KMG-I) project.</title>
        <authorList>
            <person name="Kyrpides N."/>
        </authorList>
    </citation>
    <scope>NUCLEOTIDE SEQUENCE [LARGE SCALE GENOMIC DNA]</scope>
    <source>
        <strain evidence="3 4">DSM 16647</strain>
    </source>
</reference>
<dbReference type="RefSeq" id="WP_148866834.1">
    <property type="nucleotide sequence ID" value="NZ_VNHO01000009.1"/>
</dbReference>
<dbReference type="Pfam" id="PF01584">
    <property type="entry name" value="CheW"/>
    <property type="match status" value="3"/>
</dbReference>
<dbReference type="Gene3D" id="2.40.50.180">
    <property type="entry name" value="CheA-289, Domain 4"/>
    <property type="match status" value="3"/>
</dbReference>
<dbReference type="PANTHER" id="PTHR22617:SF23">
    <property type="entry name" value="CHEMOTAXIS PROTEIN CHEW"/>
    <property type="match status" value="1"/>
</dbReference>
<feature type="domain" description="CheW-like" evidence="2">
    <location>
        <begin position="171"/>
        <end position="317"/>
    </location>
</feature>
<evidence type="ECO:0000313" key="4">
    <source>
        <dbReference type="Proteomes" id="UP000322294"/>
    </source>
</evidence>